<reference evidence="1" key="1">
    <citation type="submission" date="2018-02" db="EMBL/GenBank/DDBJ databases">
        <title>Rhizophora mucronata_Transcriptome.</title>
        <authorList>
            <person name="Meera S.P."/>
            <person name="Sreeshan A."/>
            <person name="Augustine A."/>
        </authorList>
    </citation>
    <scope>NUCLEOTIDE SEQUENCE</scope>
    <source>
        <tissue evidence="1">Leaf</tissue>
    </source>
</reference>
<evidence type="ECO:0000313" key="1">
    <source>
        <dbReference type="EMBL" id="MBW83299.1"/>
    </source>
</evidence>
<dbReference type="EMBL" id="GGEC01002816">
    <property type="protein sequence ID" value="MBW83299.1"/>
    <property type="molecule type" value="Transcribed_RNA"/>
</dbReference>
<name>A0A2P2IQ07_RHIMU</name>
<sequence>MVIYVLMIVDLVFSFCL</sequence>
<accession>A0A2P2IQ07</accession>
<protein>
    <submittedName>
        <fullName evidence="1">Uncharacterized protein</fullName>
    </submittedName>
</protein>
<proteinExistence type="predicted"/>
<dbReference type="AlphaFoldDB" id="A0A2P2IQ07"/>
<organism evidence="1">
    <name type="scientific">Rhizophora mucronata</name>
    <name type="common">Asiatic mangrove</name>
    <dbReference type="NCBI Taxonomy" id="61149"/>
    <lineage>
        <taxon>Eukaryota</taxon>
        <taxon>Viridiplantae</taxon>
        <taxon>Streptophyta</taxon>
        <taxon>Embryophyta</taxon>
        <taxon>Tracheophyta</taxon>
        <taxon>Spermatophyta</taxon>
        <taxon>Magnoliopsida</taxon>
        <taxon>eudicotyledons</taxon>
        <taxon>Gunneridae</taxon>
        <taxon>Pentapetalae</taxon>
        <taxon>rosids</taxon>
        <taxon>fabids</taxon>
        <taxon>Malpighiales</taxon>
        <taxon>Rhizophoraceae</taxon>
        <taxon>Rhizophora</taxon>
    </lineage>
</organism>